<accession>A0A0L9TLZ7</accession>
<dbReference type="STRING" id="3914.A0A0L9TLZ7"/>
<dbReference type="PANTHER" id="PTHR21262:SF31">
    <property type="entry name" value="GTP PYROPHOSPHOKINASE"/>
    <property type="match status" value="1"/>
</dbReference>
<dbReference type="Pfam" id="PF13328">
    <property type="entry name" value="HD_4"/>
    <property type="match status" value="1"/>
</dbReference>
<dbReference type="AlphaFoldDB" id="A0A0L9TLZ7"/>
<feature type="compositionally biased region" description="Basic and acidic residues" evidence="1">
    <location>
        <begin position="428"/>
        <end position="438"/>
    </location>
</feature>
<feature type="compositionally biased region" description="Polar residues" evidence="1">
    <location>
        <begin position="376"/>
        <end position="388"/>
    </location>
</feature>
<evidence type="ECO:0000313" key="3">
    <source>
        <dbReference type="Proteomes" id="UP000053144"/>
    </source>
</evidence>
<dbReference type="PANTHER" id="PTHR21262">
    <property type="entry name" value="GUANOSINE-3',5'-BIS DIPHOSPHATE 3'-PYROPHOSPHOHYDROLASE"/>
    <property type="match status" value="1"/>
</dbReference>
<gene>
    <name evidence="2" type="ORF">LR48_Vigan01g103100</name>
</gene>
<feature type="non-terminal residue" evidence="2">
    <location>
        <position position="1"/>
    </location>
</feature>
<evidence type="ECO:0008006" key="4">
    <source>
        <dbReference type="Google" id="ProtNLM"/>
    </source>
</evidence>
<feature type="compositionally biased region" description="Basic and acidic residues" evidence="1">
    <location>
        <begin position="452"/>
        <end position="466"/>
    </location>
</feature>
<feature type="compositionally biased region" description="Polar residues" evidence="1">
    <location>
        <begin position="543"/>
        <end position="566"/>
    </location>
</feature>
<feature type="region of interest" description="Disordered" evidence="1">
    <location>
        <begin position="640"/>
        <end position="681"/>
    </location>
</feature>
<organism evidence="2 3">
    <name type="scientific">Phaseolus angularis</name>
    <name type="common">Azuki bean</name>
    <name type="synonym">Vigna angularis</name>
    <dbReference type="NCBI Taxonomy" id="3914"/>
    <lineage>
        <taxon>Eukaryota</taxon>
        <taxon>Viridiplantae</taxon>
        <taxon>Streptophyta</taxon>
        <taxon>Embryophyta</taxon>
        <taxon>Tracheophyta</taxon>
        <taxon>Spermatophyta</taxon>
        <taxon>Magnoliopsida</taxon>
        <taxon>eudicotyledons</taxon>
        <taxon>Gunneridae</taxon>
        <taxon>Pentapetalae</taxon>
        <taxon>rosids</taxon>
        <taxon>fabids</taxon>
        <taxon>Fabales</taxon>
        <taxon>Fabaceae</taxon>
        <taxon>Papilionoideae</taxon>
        <taxon>50 kb inversion clade</taxon>
        <taxon>NPAAA clade</taxon>
        <taxon>indigoferoid/millettioid clade</taxon>
        <taxon>Phaseoleae</taxon>
        <taxon>Vigna</taxon>
    </lineage>
</organism>
<feature type="region of interest" description="Disordered" evidence="1">
    <location>
        <begin position="543"/>
        <end position="600"/>
    </location>
</feature>
<dbReference type="GO" id="GO:0009507">
    <property type="term" value="C:chloroplast"/>
    <property type="evidence" value="ECO:0007669"/>
    <property type="project" value="TreeGrafter"/>
</dbReference>
<evidence type="ECO:0000313" key="2">
    <source>
        <dbReference type="EMBL" id="KOM31476.1"/>
    </source>
</evidence>
<dbReference type="SUPFAM" id="SSF109604">
    <property type="entry name" value="HD-domain/PDEase-like"/>
    <property type="match status" value="1"/>
</dbReference>
<evidence type="ECO:0000256" key="1">
    <source>
        <dbReference type="SAM" id="MobiDB-lite"/>
    </source>
</evidence>
<feature type="compositionally biased region" description="Polar residues" evidence="1">
    <location>
        <begin position="574"/>
        <end position="586"/>
    </location>
</feature>
<feature type="compositionally biased region" description="Low complexity" evidence="1">
    <location>
        <begin position="658"/>
        <end position="677"/>
    </location>
</feature>
<sequence length="732" mass="81495">FLLPKFVHAGTVTLDGVDVTGFPIFNDAKVQKAIAFARKAHRGQMRKTGDPYLTHCIHTGRILAALVPSSGKRASNLRVMLLGMVDDPRVVLIKLADRLHNMRTIHALPLQKAQAVAEETLIIWCSLASRLGLWALKAELEDLCFAVLQMKRKETSIDKVYDARALRVVVGDKNGTLHGSAVQCCYSLLDIVHRSPSWPRPFGLRHILDRSASTYSRPFGLNTFSTARPQRHLGRSAIKLSAVRLLFSAVRPQQTPGHSTLTSDRAQIRLAPALRPFDLQGNPQQWHECMFAKGALFNHPASNIEKVQVDERRVPPRTTTVRPIKTKLAKEGSSGNNSQLGWAMKQRPVRPIKPKLVKKGVPLRTTLSLDERPTIQEETSVQDGMTVQNDERPTGIGRASNQSRWNVRPRWRASSQPRQNVLPKMGRPPKDGNQDERPAIWTSTQDGMSVQDDERPPVSSTKDRTSKRTIVRAFMDPAVFQCRLSRRGQPLRTIKLCSGLGGLCTDRSSQHRPSERLTMPPSKMAIRTNVQETERAPIDGTYAQAQNGNQDQGHSSMPARPSSTVSLCVFTGSPPIQSKHLPSSFSRPHHQQLLPGPLRSPPFIVNSDSLPLDQHFHLASAAIPRSPRLHLRRLRENLSTQNTSFPPSEALPQPLPCRPRSQSEPPSSSPCLSPFSETTEQPSAAYLCFSKSRPCKRRRRRVREETDASLGFLLHRGGAPFCLDSSGRRKGP</sequence>
<dbReference type="Proteomes" id="UP000053144">
    <property type="component" value="Chromosome 1"/>
</dbReference>
<protein>
    <recommendedName>
        <fullName evidence="4">RelA/SpoT domain-containing protein</fullName>
    </recommendedName>
</protein>
<dbReference type="Gramene" id="KOM31476">
    <property type="protein sequence ID" value="KOM31476"/>
    <property type="gene ID" value="LR48_Vigan01g103100"/>
</dbReference>
<name>A0A0L9TLZ7_PHAAN</name>
<reference evidence="3" key="1">
    <citation type="journal article" date="2015" name="Proc. Natl. Acad. Sci. U.S.A.">
        <title>Genome sequencing of adzuki bean (Vigna angularis) provides insight into high starch and low fat accumulation and domestication.</title>
        <authorList>
            <person name="Yang K."/>
            <person name="Tian Z."/>
            <person name="Chen C."/>
            <person name="Luo L."/>
            <person name="Zhao B."/>
            <person name="Wang Z."/>
            <person name="Yu L."/>
            <person name="Li Y."/>
            <person name="Sun Y."/>
            <person name="Li W."/>
            <person name="Chen Y."/>
            <person name="Li Y."/>
            <person name="Zhang Y."/>
            <person name="Ai D."/>
            <person name="Zhao J."/>
            <person name="Shang C."/>
            <person name="Ma Y."/>
            <person name="Wu B."/>
            <person name="Wang M."/>
            <person name="Gao L."/>
            <person name="Sun D."/>
            <person name="Zhang P."/>
            <person name="Guo F."/>
            <person name="Wang W."/>
            <person name="Li Y."/>
            <person name="Wang J."/>
            <person name="Varshney R.K."/>
            <person name="Wang J."/>
            <person name="Ling H.Q."/>
            <person name="Wan P."/>
        </authorList>
    </citation>
    <scope>NUCLEOTIDE SEQUENCE</scope>
    <source>
        <strain evidence="3">cv. Jingnong 6</strain>
    </source>
</reference>
<proteinExistence type="predicted"/>
<dbReference type="EMBL" id="CM003371">
    <property type="protein sequence ID" value="KOM31476.1"/>
    <property type="molecule type" value="Genomic_DNA"/>
</dbReference>
<dbReference type="Gene3D" id="1.10.3210.10">
    <property type="entry name" value="Hypothetical protein af1432"/>
    <property type="match status" value="2"/>
</dbReference>
<feature type="region of interest" description="Disordered" evidence="1">
    <location>
        <begin position="364"/>
        <end position="467"/>
    </location>
</feature>